<keyword evidence="9 10" id="KW-0234">DNA repair</keyword>
<comment type="cofactor">
    <cofactor evidence="10">
        <name>Mg(2+)</name>
        <dbReference type="ChEBI" id="CHEBI:18420"/>
    </cofactor>
</comment>
<comment type="similarity">
    <text evidence="10">Belongs to the helicase family. AddB/RexB type 2 subfamily.</text>
</comment>
<evidence type="ECO:0000259" key="12">
    <source>
        <dbReference type="Pfam" id="PF21445"/>
    </source>
</evidence>
<evidence type="ECO:0000313" key="14">
    <source>
        <dbReference type="Proteomes" id="UP000270025"/>
    </source>
</evidence>
<evidence type="ECO:0000256" key="8">
    <source>
        <dbReference type="ARBA" id="ARBA00023125"/>
    </source>
</evidence>
<evidence type="ECO:0000256" key="10">
    <source>
        <dbReference type="HAMAP-Rule" id="MF_01453"/>
    </source>
</evidence>
<evidence type="ECO:0000256" key="3">
    <source>
        <dbReference type="ARBA" id="ARBA00022763"/>
    </source>
</evidence>
<dbReference type="GO" id="GO:0000724">
    <property type="term" value="P:double-strand break repair via homologous recombination"/>
    <property type="evidence" value="ECO:0007669"/>
    <property type="project" value="UniProtKB-UniRule"/>
</dbReference>
<dbReference type="RefSeq" id="WP_126404091.1">
    <property type="nucleotide sequence ID" value="NZ_LR134266.1"/>
</dbReference>
<evidence type="ECO:0000256" key="7">
    <source>
        <dbReference type="ARBA" id="ARBA00022840"/>
    </source>
</evidence>
<keyword evidence="5 10" id="KW-0347">Helicase</keyword>
<dbReference type="GO" id="GO:0005524">
    <property type="term" value="F:ATP binding"/>
    <property type="evidence" value="ECO:0007669"/>
    <property type="project" value="UniProtKB-UniRule"/>
</dbReference>
<dbReference type="Proteomes" id="UP000270025">
    <property type="component" value="Chromosome"/>
</dbReference>
<keyword evidence="4 10" id="KW-0378">Hydrolase</keyword>
<dbReference type="GO" id="GO:0003690">
    <property type="term" value="F:double-stranded DNA binding"/>
    <property type="evidence" value="ECO:0007669"/>
    <property type="project" value="UniProtKB-UniRule"/>
</dbReference>
<evidence type="ECO:0000259" key="11">
    <source>
        <dbReference type="Pfam" id="PF12705"/>
    </source>
</evidence>
<dbReference type="InterPro" id="IPR014141">
    <property type="entry name" value="DNA_helicase_suRexB"/>
</dbReference>
<keyword evidence="2 10" id="KW-0547">Nucleotide-binding</keyword>
<protein>
    <recommendedName>
        <fullName evidence="10">ATP-dependent helicase/deoxyribonuclease subunit B</fullName>
        <ecNumber evidence="10">3.1.-.-</ecNumber>
    </recommendedName>
    <alternativeName>
        <fullName evidence="10">ATP-dependent helicase/nuclease subunit RexB</fullName>
    </alternativeName>
</protein>
<reference evidence="13 14" key="1">
    <citation type="submission" date="2018-12" db="EMBL/GenBank/DDBJ databases">
        <authorList>
            <consortium name="Pathogen Informatics"/>
        </authorList>
    </citation>
    <scope>NUCLEOTIDE SEQUENCE [LARGE SCALE GENOMIC DNA]</scope>
    <source>
        <strain evidence="13 14">NCTC3166</strain>
    </source>
</reference>
<accession>A0A447Z495</accession>
<keyword evidence="7 10" id="KW-0067">ATP-binding</keyword>
<keyword evidence="3 10" id="KW-0227">DNA damage</keyword>
<dbReference type="HAMAP" id="MF_01453">
    <property type="entry name" value="AddB_type2"/>
    <property type="match status" value="1"/>
</dbReference>
<organism evidence="13 14">
    <name type="scientific">Streptococcus viridans</name>
    <dbReference type="NCBI Taxonomy" id="78535"/>
    <lineage>
        <taxon>Bacteria</taxon>
        <taxon>Bacillati</taxon>
        <taxon>Bacillota</taxon>
        <taxon>Bacilli</taxon>
        <taxon>Lactobacillales</taxon>
        <taxon>Streptococcaceae</taxon>
        <taxon>Streptococcus</taxon>
    </lineage>
</organism>
<dbReference type="Gene3D" id="3.40.50.300">
    <property type="entry name" value="P-loop containing nucleotide triphosphate hydrolases"/>
    <property type="match status" value="4"/>
</dbReference>
<feature type="domain" description="PD-(D/E)XK endonuclease-like" evidence="11">
    <location>
        <begin position="743"/>
        <end position="1030"/>
    </location>
</feature>
<proteinExistence type="inferred from homology"/>
<comment type="miscellaneous">
    <text evidence="10">Despite having helicase-like domains, this subunit does not have helicase activity.</text>
</comment>
<dbReference type="KEGG" id="svf:NCTC3166_00844"/>
<evidence type="ECO:0000256" key="5">
    <source>
        <dbReference type="ARBA" id="ARBA00022806"/>
    </source>
</evidence>
<comment type="caution">
    <text evidence="10">Lacks conserved residue(s) required for the propagation of feature annotation.</text>
</comment>
<dbReference type="GO" id="GO:0016817">
    <property type="term" value="F:hydrolase activity, acting on acid anhydrides"/>
    <property type="evidence" value="ECO:0007669"/>
    <property type="project" value="InterPro"/>
</dbReference>
<dbReference type="Pfam" id="PF12705">
    <property type="entry name" value="PDDEXK_1"/>
    <property type="match status" value="1"/>
</dbReference>
<keyword evidence="14" id="KW-1185">Reference proteome</keyword>
<dbReference type="InterPro" id="IPR038726">
    <property type="entry name" value="PDDEXK_AddAB-type"/>
</dbReference>
<dbReference type="GO" id="GO:0004386">
    <property type="term" value="F:helicase activity"/>
    <property type="evidence" value="ECO:0007669"/>
    <property type="project" value="UniProtKB-KW"/>
</dbReference>
<evidence type="ECO:0000256" key="4">
    <source>
        <dbReference type="ARBA" id="ARBA00022801"/>
    </source>
</evidence>
<dbReference type="EMBL" id="LR134266">
    <property type="protein sequence ID" value="VED67029.1"/>
    <property type="molecule type" value="Genomic_DNA"/>
</dbReference>
<evidence type="ECO:0000256" key="6">
    <source>
        <dbReference type="ARBA" id="ARBA00022839"/>
    </source>
</evidence>
<comment type="subunit">
    <text evidence="10">Heterodimer of AddA and RexB.</text>
</comment>
<dbReference type="SUPFAM" id="SSF52540">
    <property type="entry name" value="P-loop containing nucleoside triphosphate hydrolases"/>
    <property type="match status" value="1"/>
</dbReference>
<dbReference type="AlphaFoldDB" id="A0A447Z495"/>
<comment type="function">
    <text evidence="10">The heterodimer acts as both an ATP-dependent DNA helicase and an ATP-dependent, dual-direction single-stranded exonuclease. Recognizes the chi site generating a DNA molecule suitable for the initiation of homologous recombination. This subunit has 5' -&gt; 3' nuclease activity but not helicase activity.</text>
</comment>
<keyword evidence="1 10" id="KW-0540">Nuclease</keyword>
<name>A0A447Z495_9STRE</name>
<gene>
    <name evidence="10 13" type="primary">rexB</name>
    <name evidence="13" type="ORF">NCTC3166_00844</name>
</gene>
<keyword evidence="8 10" id="KW-0238">DNA-binding</keyword>
<dbReference type="PANTHER" id="PTHR30591:SF1">
    <property type="entry name" value="RECBCD ENZYME SUBUNIT RECC"/>
    <property type="match status" value="1"/>
</dbReference>
<evidence type="ECO:0000256" key="9">
    <source>
        <dbReference type="ARBA" id="ARBA00023204"/>
    </source>
</evidence>
<dbReference type="EC" id="3.1.-.-" evidence="10"/>
<dbReference type="InterPro" id="IPR049035">
    <property type="entry name" value="ADDB_N"/>
</dbReference>
<dbReference type="PANTHER" id="PTHR30591">
    <property type="entry name" value="RECBCD ENZYME SUBUNIT RECC"/>
    <property type="match status" value="1"/>
</dbReference>
<dbReference type="NCBIfam" id="TIGR02774">
    <property type="entry name" value="rexB_recomb"/>
    <property type="match status" value="1"/>
</dbReference>
<dbReference type="GO" id="GO:0008409">
    <property type="term" value="F:5'-3' exonuclease activity"/>
    <property type="evidence" value="ECO:0007669"/>
    <property type="project" value="UniProtKB-UniRule"/>
</dbReference>
<dbReference type="InterPro" id="IPR011335">
    <property type="entry name" value="Restrct_endonuc-II-like"/>
</dbReference>
<evidence type="ECO:0000313" key="13">
    <source>
        <dbReference type="EMBL" id="VED67029.1"/>
    </source>
</evidence>
<evidence type="ECO:0000256" key="2">
    <source>
        <dbReference type="ARBA" id="ARBA00022741"/>
    </source>
</evidence>
<dbReference type="InterPro" id="IPR027417">
    <property type="entry name" value="P-loop_NTPase"/>
</dbReference>
<dbReference type="SUPFAM" id="SSF52980">
    <property type="entry name" value="Restriction endonuclease-like"/>
    <property type="match status" value="1"/>
</dbReference>
<dbReference type="Pfam" id="PF21445">
    <property type="entry name" value="ADDB_N"/>
    <property type="match status" value="1"/>
</dbReference>
<evidence type="ECO:0000256" key="1">
    <source>
        <dbReference type="ARBA" id="ARBA00022722"/>
    </source>
</evidence>
<keyword evidence="6 10" id="KW-0269">Exonuclease</keyword>
<feature type="domain" description="ATP-dependent helicase/deoxyribonuclease subunit B N-terminal" evidence="12">
    <location>
        <begin position="25"/>
        <end position="248"/>
    </location>
</feature>
<sequence>MKLVYTDIRTPLTQVLVDEANRLVEEGKRVFYIAPNSLSFEKERKVLQLIDEEASFAITITRFAQMARYFTLNENHQQQALDDIGLGMLFFKVLSQMPDEELKVYARLKKDPQFIQQLIQLFHELQTAQMTASDLDALPDQEKREDLIHILKAVQDQLVAGSFESESKLASFASHLIKGDLDEELKDLALVIDGFTRFSAEEDYLVHLLHDKGVEIIIGAYASEKAYRSTFREGNLYQASVDFLLDLARTYQVTPSYVGQGKEDAFSRMTRILEARYDFTEVEGELSDQDREAVEIWTCNHQKEELEAVARSIRQRLYEGARYKDIRVLLGDVDAYQLQLKTIFDQYQIPFYLGKSESMSQHPLVQWVESLDRLRRYRFLTEDMVNLLKTGLYGALTREDIDHFEQYVRFAEIKGLAAFSRDFTANHQDKFDLERLNQIRQQVIGPLQDFYKTKSQTSQGLLKKFTQFCQDAQLAQNMQQLASRGSEQEMERYDQVWKSFSHVLEQFAQVFDQIKVTLDDFLSLLLSGILLASYRTVPATVDVVTVQSYDLIEPLSAPYVYAIGLTQERFPKIAKDQSLLTDEERQVLNQASEEQANLQIASQDNLRKNRFVALSLFNAATKQLVLSSPILVNEVDDKMSPYLLELTKAPLNLSVIPKKATASSEDMGSYQALLARLIELHQGEIDQELSKEEATFWAVAIRVLRKKLASEGLHIPQISQSLTTKVLEDETLEALYPKGQALSLSASALNTYYQNQYSYYLHYVLGLQEEWHLRPDARSHGNFLHRIFERVLKDPSEEDFDERLNKAIRETSQETEFALLYQENAMAAFSKELLLDTARATGRVLAHNDCIETIGEEALFGQADRPFLTLEDGRPLLVKGKVDRIDRLSDTGALGVVDYKSSETKFNFEKFYNGLNSQLPTYLSAIKDFQAFDPDKGIFGAMYLQMTDPLVALKDTKAVDDAVQAVLKTQQYKGLFLADQASQLGENYEKNKSMLLSQEELDLLLLYNAHLYQEAAEGILSGNFAINPYTENGRSIAPYVEQYKSITGFEANRHLGQARFLEKLDPSQYEKRPVGDKLRQAWIEKMKEELNQ</sequence>